<evidence type="ECO:0000256" key="7">
    <source>
        <dbReference type="ARBA" id="ARBA00023049"/>
    </source>
</evidence>
<feature type="compositionally biased region" description="Low complexity" evidence="8">
    <location>
        <begin position="25"/>
        <end position="40"/>
    </location>
</feature>
<dbReference type="InterPro" id="IPR000718">
    <property type="entry name" value="Peptidase_M13"/>
</dbReference>
<dbReference type="GO" id="GO:0004222">
    <property type="term" value="F:metalloendopeptidase activity"/>
    <property type="evidence" value="ECO:0007669"/>
    <property type="project" value="InterPro"/>
</dbReference>
<feature type="compositionally biased region" description="Low complexity" evidence="8">
    <location>
        <begin position="59"/>
        <end position="70"/>
    </location>
</feature>
<dbReference type="Gene3D" id="3.40.390.10">
    <property type="entry name" value="Collagenase (Catalytic Domain)"/>
    <property type="match status" value="1"/>
</dbReference>
<dbReference type="InterPro" id="IPR042089">
    <property type="entry name" value="Peptidase_M13_dom_2"/>
</dbReference>
<evidence type="ECO:0000256" key="9">
    <source>
        <dbReference type="SAM" id="Phobius"/>
    </source>
</evidence>
<accession>A0A9J6DYL7</accession>
<feature type="domain" description="Peptidase M13 C-terminal" evidence="10">
    <location>
        <begin position="563"/>
        <end position="740"/>
    </location>
</feature>
<dbReference type="PANTHER" id="PTHR11733:SF241">
    <property type="entry name" value="GH26575P-RELATED"/>
    <property type="match status" value="1"/>
</dbReference>
<keyword evidence="9" id="KW-1133">Transmembrane helix</keyword>
<dbReference type="Gene3D" id="1.10.1380.10">
    <property type="entry name" value="Neutral endopeptidase , domain2"/>
    <property type="match status" value="1"/>
</dbReference>
<proteinExistence type="inferred from homology"/>
<evidence type="ECO:0000313" key="13">
    <source>
        <dbReference type="Proteomes" id="UP000821866"/>
    </source>
</evidence>
<dbReference type="Pfam" id="PF01431">
    <property type="entry name" value="Peptidase_M13"/>
    <property type="match status" value="1"/>
</dbReference>
<evidence type="ECO:0000313" key="12">
    <source>
        <dbReference type="EMBL" id="KAH8026969.1"/>
    </source>
</evidence>
<comment type="similarity">
    <text evidence="2">Belongs to the peptidase M13 family.</text>
</comment>
<sequence length="744" mass="84758">MAESSRKSSLIYSVPAHATTERTKTPSLSSRSSRPSSKSRLSNDKTSGQDKKHRKPSLSEEAASRSSTEASKASHKCKAAVLLAVALLLLLLGALLVAYFFTSGTNTNNVVVCRTDDCAAFGRELSAAINVAIDPCHDFHSYVCGSWDDQSRQESTEGRMRVAALNAALKEIRDSPDTKAAHFYDSCHSAVADLKENLRLFAEFRKSLGLTWPERSVQGAKHPVEVMVNLALNWQMNFLFDMSVVTVQEYPTLLMTRGRIDTEWEQDIRNPRTPEEYQVYLRINYEVLGVNESQARIETAELIHIEEDIVRAKIEFLYDTPQQDWYSVNALDSQTPTVPAGLWLNALAKYDKQFNWTKDSTVIVEDVKILENIDKLLKKFTREELVIGLSWIFIQTHLWAVCGMPSLRFRASFSELKRKQADRCMTYVQSLLGLYAIPKLMTTRYGYAESRYEAFSFMHRMNEHIKHLVNATPWMDEESKRMSYSKLDKMKRFVMPNDSFFIKKEREALYSVFPNMKGKNFMTNLVGASQVYQRLRSHKRFHDVYSVRMFPHFGRELYLYLPNTMTLAIGDLNPPLFYHNATLAIRYGGLGTLAGRQMVKTLDATGVTVDAAGVRGTWLKPPAAAVHAEKSNCDVLTTTDTTRWRPLRMFPAVVGLEVAYESFIAAVTRDYQSLEDLRILNLEQFTDSQIFFLTFCYSVCSKRPERKGDDCNVPVKNSLRFAEAFHCPSNAPMNPPRKCSFFEQ</sequence>
<keyword evidence="6" id="KW-0862">Zinc</keyword>
<keyword evidence="5" id="KW-0378">Hydrolase</keyword>
<organism evidence="12 13">
    <name type="scientific">Rhipicephalus microplus</name>
    <name type="common">Cattle tick</name>
    <name type="synonym">Boophilus microplus</name>
    <dbReference type="NCBI Taxonomy" id="6941"/>
    <lineage>
        <taxon>Eukaryota</taxon>
        <taxon>Metazoa</taxon>
        <taxon>Ecdysozoa</taxon>
        <taxon>Arthropoda</taxon>
        <taxon>Chelicerata</taxon>
        <taxon>Arachnida</taxon>
        <taxon>Acari</taxon>
        <taxon>Parasitiformes</taxon>
        <taxon>Ixodida</taxon>
        <taxon>Ixodoidea</taxon>
        <taxon>Ixodidae</taxon>
        <taxon>Rhipicephalinae</taxon>
        <taxon>Rhipicephalus</taxon>
        <taxon>Boophilus</taxon>
    </lineage>
</organism>
<evidence type="ECO:0000259" key="10">
    <source>
        <dbReference type="Pfam" id="PF01431"/>
    </source>
</evidence>
<keyword evidence="7" id="KW-0482">Metalloprotease</keyword>
<keyword evidence="3" id="KW-0645">Protease</keyword>
<evidence type="ECO:0000256" key="5">
    <source>
        <dbReference type="ARBA" id="ARBA00022801"/>
    </source>
</evidence>
<feature type="domain" description="Peptidase M13 N-terminal" evidence="11">
    <location>
        <begin position="135"/>
        <end position="494"/>
    </location>
</feature>
<evidence type="ECO:0000259" key="11">
    <source>
        <dbReference type="Pfam" id="PF05649"/>
    </source>
</evidence>
<dbReference type="AlphaFoldDB" id="A0A9J6DYL7"/>
<keyword evidence="4" id="KW-0479">Metal-binding</keyword>
<dbReference type="GO" id="GO:0016485">
    <property type="term" value="P:protein processing"/>
    <property type="evidence" value="ECO:0007669"/>
    <property type="project" value="TreeGrafter"/>
</dbReference>
<dbReference type="PANTHER" id="PTHR11733">
    <property type="entry name" value="ZINC METALLOPROTEASE FAMILY M13 NEPRILYSIN-RELATED"/>
    <property type="match status" value="1"/>
</dbReference>
<feature type="transmembrane region" description="Helical" evidence="9">
    <location>
        <begin position="79"/>
        <end position="101"/>
    </location>
</feature>
<evidence type="ECO:0008006" key="14">
    <source>
        <dbReference type="Google" id="ProtNLM"/>
    </source>
</evidence>
<gene>
    <name evidence="12" type="ORF">HPB51_000567</name>
</gene>
<dbReference type="PROSITE" id="PS51885">
    <property type="entry name" value="NEPRILYSIN"/>
    <property type="match status" value="1"/>
</dbReference>
<dbReference type="Proteomes" id="UP000821866">
    <property type="component" value="Chromosome 4"/>
</dbReference>
<name>A0A9J6DYL7_RHIMP</name>
<evidence type="ECO:0000256" key="4">
    <source>
        <dbReference type="ARBA" id="ARBA00022723"/>
    </source>
</evidence>
<dbReference type="GO" id="GO:0005886">
    <property type="term" value="C:plasma membrane"/>
    <property type="evidence" value="ECO:0007669"/>
    <property type="project" value="TreeGrafter"/>
</dbReference>
<reference evidence="12" key="2">
    <citation type="submission" date="2021-09" db="EMBL/GenBank/DDBJ databases">
        <authorList>
            <person name="Jia N."/>
            <person name="Wang J."/>
            <person name="Shi W."/>
            <person name="Du L."/>
            <person name="Sun Y."/>
            <person name="Zhan W."/>
            <person name="Jiang J."/>
            <person name="Wang Q."/>
            <person name="Zhang B."/>
            <person name="Ji P."/>
            <person name="Sakyi L.B."/>
            <person name="Cui X."/>
            <person name="Yuan T."/>
            <person name="Jiang B."/>
            <person name="Yang W."/>
            <person name="Lam T.T.-Y."/>
            <person name="Chang Q."/>
            <person name="Ding S."/>
            <person name="Wang X."/>
            <person name="Zhu J."/>
            <person name="Ruan X."/>
            <person name="Zhao L."/>
            <person name="Wei J."/>
            <person name="Que T."/>
            <person name="Du C."/>
            <person name="Cheng J."/>
            <person name="Dai P."/>
            <person name="Han X."/>
            <person name="Huang E."/>
            <person name="Gao Y."/>
            <person name="Liu J."/>
            <person name="Shao H."/>
            <person name="Ye R."/>
            <person name="Li L."/>
            <person name="Wei W."/>
            <person name="Wang X."/>
            <person name="Wang C."/>
            <person name="Huo Q."/>
            <person name="Li W."/>
            <person name="Guo W."/>
            <person name="Chen H."/>
            <person name="Chen S."/>
            <person name="Zhou L."/>
            <person name="Zhou L."/>
            <person name="Ni X."/>
            <person name="Tian J."/>
            <person name="Zhou Y."/>
            <person name="Sheng Y."/>
            <person name="Liu T."/>
            <person name="Pan Y."/>
            <person name="Xia L."/>
            <person name="Li J."/>
            <person name="Zhao F."/>
            <person name="Cao W."/>
        </authorList>
    </citation>
    <scope>NUCLEOTIDE SEQUENCE</scope>
    <source>
        <strain evidence="12">Rmic-2018</strain>
        <tissue evidence="12">Larvae</tissue>
    </source>
</reference>
<evidence type="ECO:0000256" key="8">
    <source>
        <dbReference type="SAM" id="MobiDB-lite"/>
    </source>
</evidence>
<reference evidence="12" key="1">
    <citation type="journal article" date="2020" name="Cell">
        <title>Large-Scale Comparative Analyses of Tick Genomes Elucidate Their Genetic Diversity and Vector Capacities.</title>
        <authorList>
            <consortium name="Tick Genome and Microbiome Consortium (TIGMIC)"/>
            <person name="Jia N."/>
            <person name="Wang J."/>
            <person name="Shi W."/>
            <person name="Du L."/>
            <person name="Sun Y."/>
            <person name="Zhan W."/>
            <person name="Jiang J.F."/>
            <person name="Wang Q."/>
            <person name="Zhang B."/>
            <person name="Ji P."/>
            <person name="Bell-Sakyi L."/>
            <person name="Cui X.M."/>
            <person name="Yuan T.T."/>
            <person name="Jiang B.G."/>
            <person name="Yang W.F."/>
            <person name="Lam T.T."/>
            <person name="Chang Q.C."/>
            <person name="Ding S.J."/>
            <person name="Wang X.J."/>
            <person name="Zhu J.G."/>
            <person name="Ruan X.D."/>
            <person name="Zhao L."/>
            <person name="Wei J.T."/>
            <person name="Ye R.Z."/>
            <person name="Que T.C."/>
            <person name="Du C.H."/>
            <person name="Zhou Y.H."/>
            <person name="Cheng J.X."/>
            <person name="Dai P.F."/>
            <person name="Guo W.B."/>
            <person name="Han X.H."/>
            <person name="Huang E.J."/>
            <person name="Li L.F."/>
            <person name="Wei W."/>
            <person name="Gao Y.C."/>
            <person name="Liu J.Z."/>
            <person name="Shao H.Z."/>
            <person name="Wang X."/>
            <person name="Wang C.C."/>
            <person name="Yang T.C."/>
            <person name="Huo Q.B."/>
            <person name="Li W."/>
            <person name="Chen H.Y."/>
            <person name="Chen S.E."/>
            <person name="Zhou L.G."/>
            <person name="Ni X.B."/>
            <person name="Tian J.H."/>
            <person name="Sheng Y."/>
            <person name="Liu T."/>
            <person name="Pan Y.S."/>
            <person name="Xia L.Y."/>
            <person name="Li J."/>
            <person name="Zhao F."/>
            <person name="Cao W.C."/>
        </authorList>
    </citation>
    <scope>NUCLEOTIDE SEQUENCE</scope>
    <source>
        <strain evidence="12">Rmic-2018</strain>
    </source>
</reference>
<protein>
    <recommendedName>
        <fullName evidence="14">M13 family peptidase</fullName>
    </recommendedName>
</protein>
<dbReference type="GO" id="GO:0046872">
    <property type="term" value="F:metal ion binding"/>
    <property type="evidence" value="ECO:0007669"/>
    <property type="project" value="UniProtKB-KW"/>
</dbReference>
<evidence type="ECO:0000256" key="1">
    <source>
        <dbReference type="ARBA" id="ARBA00001947"/>
    </source>
</evidence>
<dbReference type="VEuPathDB" id="VectorBase:LOC119168675"/>
<dbReference type="Pfam" id="PF05649">
    <property type="entry name" value="Peptidase_M13_N"/>
    <property type="match status" value="1"/>
</dbReference>
<comment type="caution">
    <text evidence="12">The sequence shown here is derived from an EMBL/GenBank/DDBJ whole genome shotgun (WGS) entry which is preliminary data.</text>
</comment>
<keyword evidence="13" id="KW-1185">Reference proteome</keyword>
<dbReference type="InterPro" id="IPR008753">
    <property type="entry name" value="Peptidase_M13_N"/>
</dbReference>
<dbReference type="EMBL" id="JABSTU010000006">
    <property type="protein sequence ID" value="KAH8026969.1"/>
    <property type="molecule type" value="Genomic_DNA"/>
</dbReference>
<keyword evidence="9" id="KW-0472">Membrane</keyword>
<evidence type="ECO:0000256" key="6">
    <source>
        <dbReference type="ARBA" id="ARBA00022833"/>
    </source>
</evidence>
<keyword evidence="9" id="KW-0812">Transmembrane</keyword>
<evidence type="ECO:0000256" key="3">
    <source>
        <dbReference type="ARBA" id="ARBA00022670"/>
    </source>
</evidence>
<evidence type="ECO:0000256" key="2">
    <source>
        <dbReference type="ARBA" id="ARBA00007357"/>
    </source>
</evidence>
<dbReference type="SUPFAM" id="SSF55486">
    <property type="entry name" value="Metalloproteases ('zincins'), catalytic domain"/>
    <property type="match status" value="1"/>
</dbReference>
<comment type="cofactor">
    <cofactor evidence="1">
        <name>Zn(2+)</name>
        <dbReference type="ChEBI" id="CHEBI:29105"/>
    </cofactor>
</comment>
<feature type="compositionally biased region" description="Basic and acidic residues" evidence="8">
    <location>
        <begin position="41"/>
        <end position="50"/>
    </location>
</feature>
<feature type="region of interest" description="Disordered" evidence="8">
    <location>
        <begin position="1"/>
        <end position="70"/>
    </location>
</feature>
<dbReference type="InterPro" id="IPR024079">
    <property type="entry name" value="MetalloPept_cat_dom_sf"/>
</dbReference>
<dbReference type="InterPro" id="IPR018497">
    <property type="entry name" value="Peptidase_M13_C"/>
</dbReference>